<dbReference type="AlphaFoldDB" id="A0A4P8YGT6"/>
<accession>A0A4P8YGT6</accession>
<evidence type="ECO:0000313" key="2">
    <source>
        <dbReference type="Proteomes" id="UP000302163"/>
    </source>
</evidence>
<proteinExistence type="predicted"/>
<gene>
    <name evidence="1" type="ORF">FEM41_04155</name>
</gene>
<evidence type="ECO:0000313" key="1">
    <source>
        <dbReference type="EMBL" id="QCT18898.1"/>
    </source>
</evidence>
<protein>
    <submittedName>
        <fullName evidence="1">MarR family transcriptional regulator</fullName>
    </submittedName>
</protein>
<dbReference type="OrthoDB" id="6630789at2"/>
<dbReference type="InterPro" id="IPR036388">
    <property type="entry name" value="WH-like_DNA-bd_sf"/>
</dbReference>
<organism evidence="1 2">
    <name type="scientific">Jejubacter calystegiae</name>
    <dbReference type="NCBI Taxonomy" id="2579935"/>
    <lineage>
        <taxon>Bacteria</taxon>
        <taxon>Pseudomonadati</taxon>
        <taxon>Pseudomonadota</taxon>
        <taxon>Gammaproteobacteria</taxon>
        <taxon>Enterobacterales</taxon>
        <taxon>Enterobacteriaceae</taxon>
        <taxon>Jejubacter</taxon>
    </lineage>
</organism>
<keyword evidence="2" id="KW-1185">Reference proteome</keyword>
<name>A0A4P8YGT6_9ENTR</name>
<dbReference type="KEGG" id="izh:FEM41_04155"/>
<dbReference type="Proteomes" id="UP000302163">
    <property type="component" value="Chromosome"/>
</dbReference>
<sequence length="83" mass="9612">MDILNNNNLNRFHKLFPELTPWQLEIIILYSSGLTQKEISEIKKISRQAVSKALNSCKNIYHLGNLESIRCVFLARLFSSFSI</sequence>
<dbReference type="SUPFAM" id="SSF88659">
    <property type="entry name" value="Sigma3 and sigma4 domains of RNA polymerase sigma factors"/>
    <property type="match status" value="1"/>
</dbReference>
<dbReference type="Gene3D" id="1.10.10.10">
    <property type="entry name" value="Winged helix-like DNA-binding domain superfamily/Winged helix DNA-binding domain"/>
    <property type="match status" value="1"/>
</dbReference>
<dbReference type="RefSeq" id="WP_138094729.1">
    <property type="nucleotide sequence ID" value="NZ_CP040428.1"/>
</dbReference>
<reference evidence="1 2" key="1">
    <citation type="submission" date="2019-05" db="EMBL/GenBank/DDBJ databases">
        <title>Complete genome sequence of Izhakiella calystegiae KSNA2, an endophyte isolated from beach morning glory (Calystegia soldanella).</title>
        <authorList>
            <person name="Jiang L."/>
            <person name="Jeong J.C."/>
            <person name="Kim C.Y."/>
            <person name="Kim D.H."/>
            <person name="Kim S.W."/>
            <person name="Lee j."/>
        </authorList>
    </citation>
    <scope>NUCLEOTIDE SEQUENCE [LARGE SCALE GENOMIC DNA]</scope>
    <source>
        <strain evidence="1 2">KSNA2</strain>
    </source>
</reference>
<dbReference type="InterPro" id="IPR013324">
    <property type="entry name" value="RNA_pol_sigma_r3/r4-like"/>
</dbReference>
<dbReference type="EMBL" id="CP040428">
    <property type="protein sequence ID" value="QCT18898.1"/>
    <property type="molecule type" value="Genomic_DNA"/>
</dbReference>